<dbReference type="PANTHER" id="PTHR11707:SF28">
    <property type="entry name" value="60 KDA LYSOPHOSPHOLIPASE"/>
    <property type="match status" value="1"/>
</dbReference>
<dbReference type="Proteomes" id="UP000620596">
    <property type="component" value="Unassembled WGS sequence"/>
</dbReference>
<dbReference type="PRINTS" id="PR00139">
    <property type="entry name" value="ASNGLNASE"/>
</dbReference>
<dbReference type="PROSITE" id="PS00144">
    <property type="entry name" value="ASN_GLN_ASE_1"/>
    <property type="match status" value="1"/>
</dbReference>
<dbReference type="InterPro" id="IPR006034">
    <property type="entry name" value="Asparaginase/glutaminase-like"/>
</dbReference>
<keyword evidence="10" id="KW-1185">Reference proteome</keyword>
<proteinExistence type="inferred from homology"/>
<evidence type="ECO:0000256" key="3">
    <source>
        <dbReference type="PIRSR" id="PIRSR001220-1"/>
    </source>
</evidence>
<sequence length="322" mass="33831">MSGETNKKKIVILGTGGTIAGTAAQASDNLGYTAAQVGIGQLVAALSALVNSPFELLSEQVAQVDSKDMDFGIWRALAQRVAYWLAQDEVQGMVITHGTDTLEETAFFLQTVLDPQKPVVLTCAMRPATSLAPDGPQNMLDAVAVASHAGARGVVAVCAGAIHSAFDVQKVHTYRLDAFSSGDAGPLGYVEEGRLRLLRNWPAASTKWAQAATKITNENSDLTWPRVEIVMNYAGADGRAVRALVADGAQGLVVAGTGNGTLHHALEAALLEAQACGVRVVRATRCLEGRVIPKPHDRIADSLGLTPVKARVALMLAFMVPA</sequence>
<feature type="binding site" evidence="4">
    <location>
        <position position="66"/>
    </location>
    <ligand>
        <name>substrate</name>
    </ligand>
</feature>
<name>A0A916SKR0_9BURK</name>
<evidence type="ECO:0000313" key="10">
    <source>
        <dbReference type="Proteomes" id="UP000620596"/>
    </source>
</evidence>
<dbReference type="PIRSF" id="PIRSF001220">
    <property type="entry name" value="L-ASNase_gatD"/>
    <property type="match status" value="1"/>
</dbReference>
<dbReference type="PIRSF" id="PIRSF500176">
    <property type="entry name" value="L_ASNase"/>
    <property type="match status" value="1"/>
</dbReference>
<feature type="domain" description="Asparaginase/glutaminase C-terminal" evidence="8">
    <location>
        <begin position="226"/>
        <end position="318"/>
    </location>
</feature>
<dbReference type="GO" id="GO:0004067">
    <property type="term" value="F:asparaginase activity"/>
    <property type="evidence" value="ECO:0007669"/>
    <property type="project" value="UniProtKB-UniRule"/>
</dbReference>
<reference evidence="9" key="2">
    <citation type="submission" date="2020-09" db="EMBL/GenBank/DDBJ databases">
        <authorList>
            <person name="Sun Q."/>
            <person name="Zhou Y."/>
        </authorList>
    </citation>
    <scope>NUCLEOTIDE SEQUENCE</scope>
    <source>
        <strain evidence="9">CGMCC 1.15322</strain>
    </source>
</reference>
<protein>
    <submittedName>
        <fullName evidence="9">L-asparaginase</fullName>
    </submittedName>
</protein>
<dbReference type="FunFam" id="3.40.50.1170:FF:000001">
    <property type="entry name" value="L-asparaginase 2"/>
    <property type="match status" value="1"/>
</dbReference>
<dbReference type="SUPFAM" id="SSF53774">
    <property type="entry name" value="Glutaminase/Asparaginase"/>
    <property type="match status" value="1"/>
</dbReference>
<dbReference type="Pfam" id="PF17763">
    <property type="entry name" value="Asparaginase_C"/>
    <property type="match status" value="1"/>
</dbReference>
<comment type="similarity">
    <text evidence="1">Belongs to the asparaginase 1 family.</text>
</comment>
<feature type="active site" evidence="5">
    <location>
        <position position="18"/>
    </location>
</feature>
<evidence type="ECO:0000256" key="1">
    <source>
        <dbReference type="ARBA" id="ARBA00010518"/>
    </source>
</evidence>
<dbReference type="InterPro" id="IPR027475">
    <property type="entry name" value="Asparaginase/glutaminase_AS2"/>
</dbReference>
<dbReference type="Pfam" id="PF00710">
    <property type="entry name" value="Asparaginase"/>
    <property type="match status" value="1"/>
</dbReference>
<evidence type="ECO:0000256" key="2">
    <source>
        <dbReference type="ARBA" id="ARBA00022801"/>
    </source>
</evidence>
<dbReference type="CDD" id="cd08964">
    <property type="entry name" value="L-asparaginase_II"/>
    <property type="match status" value="1"/>
</dbReference>
<dbReference type="InterPro" id="IPR037152">
    <property type="entry name" value="L-asparaginase_N_sf"/>
</dbReference>
<dbReference type="InterPro" id="IPR027473">
    <property type="entry name" value="L-asparaginase_C"/>
</dbReference>
<dbReference type="SFLD" id="SFLDS00057">
    <property type="entry name" value="Glutaminase/Asparaginase"/>
    <property type="match status" value="1"/>
</dbReference>
<dbReference type="AlphaFoldDB" id="A0A916SKR0"/>
<dbReference type="InterPro" id="IPR040919">
    <property type="entry name" value="Asparaginase_C"/>
</dbReference>
<reference evidence="9" key="1">
    <citation type="journal article" date="2014" name="Int. J. Syst. Evol. Microbiol.">
        <title>Complete genome sequence of Corynebacterium casei LMG S-19264T (=DSM 44701T), isolated from a smear-ripened cheese.</title>
        <authorList>
            <consortium name="US DOE Joint Genome Institute (JGI-PGF)"/>
            <person name="Walter F."/>
            <person name="Albersmeier A."/>
            <person name="Kalinowski J."/>
            <person name="Ruckert C."/>
        </authorList>
    </citation>
    <scope>NUCLEOTIDE SEQUENCE</scope>
    <source>
        <strain evidence="9">CGMCC 1.15322</strain>
    </source>
</reference>
<gene>
    <name evidence="9" type="ORF">GCM10011496_26480</name>
</gene>
<dbReference type="SMART" id="SM00870">
    <property type="entry name" value="Asparaginase"/>
    <property type="match status" value="1"/>
</dbReference>
<feature type="active site" evidence="6">
    <location>
        <position position="99"/>
    </location>
</feature>
<dbReference type="Gene3D" id="3.40.50.40">
    <property type="match status" value="1"/>
</dbReference>
<accession>A0A916SKR0</accession>
<evidence type="ECO:0000256" key="6">
    <source>
        <dbReference type="PROSITE-ProRule" id="PRU10100"/>
    </source>
</evidence>
<evidence type="ECO:0000313" key="9">
    <source>
        <dbReference type="EMBL" id="GGB04221.1"/>
    </source>
</evidence>
<evidence type="ECO:0000256" key="5">
    <source>
        <dbReference type="PROSITE-ProRule" id="PRU10099"/>
    </source>
</evidence>
<dbReference type="InterPro" id="IPR004550">
    <property type="entry name" value="AsnASE_II"/>
</dbReference>
<comment type="caution">
    <text evidence="9">The sequence shown here is derived from an EMBL/GenBank/DDBJ whole genome shotgun (WGS) entry which is preliminary data.</text>
</comment>
<dbReference type="PROSITE" id="PS00917">
    <property type="entry name" value="ASN_GLN_ASE_2"/>
    <property type="match status" value="1"/>
</dbReference>
<feature type="binding site" evidence="4">
    <location>
        <begin position="99"/>
        <end position="100"/>
    </location>
    <ligand>
        <name>substrate</name>
    </ligand>
</feature>
<dbReference type="InterPro" id="IPR027474">
    <property type="entry name" value="L-asparaginase_N"/>
</dbReference>
<dbReference type="InterPro" id="IPR036152">
    <property type="entry name" value="Asp/glu_Ase-like_sf"/>
</dbReference>
<dbReference type="PANTHER" id="PTHR11707">
    <property type="entry name" value="L-ASPARAGINASE"/>
    <property type="match status" value="1"/>
</dbReference>
<feature type="domain" description="L-asparaginase N-terminal" evidence="7">
    <location>
        <begin position="9"/>
        <end position="200"/>
    </location>
</feature>
<dbReference type="InterPro" id="IPR020827">
    <property type="entry name" value="Asparaginase/glutaminase_AS1"/>
</dbReference>
<evidence type="ECO:0000259" key="8">
    <source>
        <dbReference type="Pfam" id="PF17763"/>
    </source>
</evidence>
<organism evidence="9 10">
    <name type="scientific">Polaromonas eurypsychrophila</name>
    <dbReference type="NCBI Taxonomy" id="1614635"/>
    <lineage>
        <taxon>Bacteria</taxon>
        <taxon>Pseudomonadati</taxon>
        <taxon>Pseudomonadota</taxon>
        <taxon>Betaproteobacteria</taxon>
        <taxon>Burkholderiales</taxon>
        <taxon>Comamonadaceae</taxon>
        <taxon>Polaromonas</taxon>
    </lineage>
</organism>
<dbReference type="Gene3D" id="3.40.50.1170">
    <property type="entry name" value="L-asparaginase, N-terminal domain"/>
    <property type="match status" value="1"/>
</dbReference>
<keyword evidence="2" id="KW-0378">Hydrolase</keyword>
<dbReference type="RefSeq" id="WP_373288342.1">
    <property type="nucleotide sequence ID" value="NZ_BMIG01000009.1"/>
</dbReference>
<dbReference type="PROSITE" id="PS51732">
    <property type="entry name" value="ASN_GLN_ASE_3"/>
    <property type="match status" value="1"/>
</dbReference>
<evidence type="ECO:0000259" key="7">
    <source>
        <dbReference type="Pfam" id="PF00710"/>
    </source>
</evidence>
<dbReference type="EMBL" id="BMIG01000009">
    <property type="protein sequence ID" value="GGB04221.1"/>
    <property type="molecule type" value="Genomic_DNA"/>
</dbReference>
<feature type="active site" description="O-isoaspartyl threonine intermediate" evidence="3">
    <location>
        <position position="18"/>
    </location>
</feature>
<dbReference type="GO" id="GO:0006528">
    <property type="term" value="P:asparagine metabolic process"/>
    <property type="evidence" value="ECO:0007669"/>
    <property type="project" value="InterPro"/>
</dbReference>
<evidence type="ECO:0000256" key="4">
    <source>
        <dbReference type="PIRSR" id="PIRSR001220-2"/>
    </source>
</evidence>